<feature type="domain" description="Carrier" evidence="5">
    <location>
        <begin position="991"/>
        <end position="1066"/>
    </location>
</feature>
<keyword evidence="7" id="KW-1185">Reference proteome</keyword>
<reference evidence="6 7" key="1">
    <citation type="submission" date="2017-10" db="EMBL/GenBank/DDBJ databases">
        <title>Two draft genome sequences of Pusillimonas sp. strains isolated from a nitrate- and radionuclide-contaminated groundwater in Russia.</title>
        <authorList>
            <person name="Grouzdev D.S."/>
            <person name="Tourova T.P."/>
            <person name="Goeva M.A."/>
            <person name="Babich T.L."/>
            <person name="Sokolova D.S."/>
            <person name="Abdullin R."/>
            <person name="Poltaraus A.B."/>
            <person name="Toshchakov S.V."/>
            <person name="Nazina T.N."/>
        </authorList>
    </citation>
    <scope>NUCLEOTIDE SEQUENCE [LARGE SCALE GENOMIC DNA]</scope>
    <source>
        <strain evidence="6 7">JR1/69-3-13</strain>
    </source>
</reference>
<dbReference type="InterPro" id="IPR020806">
    <property type="entry name" value="PKS_PP-bd"/>
</dbReference>
<dbReference type="Gene3D" id="3.30.559.10">
    <property type="entry name" value="Chloramphenicol acetyltransferase-like domain"/>
    <property type="match status" value="1"/>
</dbReference>
<dbReference type="InterPro" id="IPR001242">
    <property type="entry name" value="Condensation_dom"/>
</dbReference>
<dbReference type="InterPro" id="IPR009081">
    <property type="entry name" value="PP-bd_ACP"/>
</dbReference>
<gene>
    <name evidence="6" type="ORF">CR159_08025</name>
</gene>
<dbReference type="Pfam" id="PF00501">
    <property type="entry name" value="AMP-binding"/>
    <property type="match status" value="1"/>
</dbReference>
<evidence type="ECO:0000259" key="5">
    <source>
        <dbReference type="PROSITE" id="PS50075"/>
    </source>
</evidence>
<dbReference type="InterPro" id="IPR036736">
    <property type="entry name" value="ACP-like_sf"/>
</dbReference>
<feature type="region of interest" description="Disordered" evidence="4">
    <location>
        <begin position="1"/>
        <end position="22"/>
    </location>
</feature>
<dbReference type="InterPro" id="IPR010071">
    <property type="entry name" value="AA_adenyl_dom"/>
</dbReference>
<dbReference type="RefSeq" id="WP_102073496.1">
    <property type="nucleotide sequence ID" value="NZ_PDNW01000005.1"/>
</dbReference>
<dbReference type="NCBIfam" id="TIGR01733">
    <property type="entry name" value="AA-adenyl-dom"/>
    <property type="match status" value="1"/>
</dbReference>
<dbReference type="Pfam" id="PF00550">
    <property type="entry name" value="PP-binding"/>
    <property type="match status" value="1"/>
</dbReference>
<evidence type="ECO:0000313" key="6">
    <source>
        <dbReference type="EMBL" id="PLC50393.1"/>
    </source>
</evidence>
<dbReference type="SMART" id="SM00823">
    <property type="entry name" value="PKS_PP"/>
    <property type="match status" value="1"/>
</dbReference>
<dbReference type="InterPro" id="IPR020845">
    <property type="entry name" value="AMP-binding_CS"/>
</dbReference>
<sequence length="1094" mass="118926">MTATNAPTGSVPGAARSQAAQPSLRPIEDAYPLTSMQHALLLRCVAFPDQALYIGQWWAVLDGELDKNAFAAAWQGVVDRHTALRSGFHWDLKDQAFQVVHRQASLTLTVIDWQDESDWRQALDVFLAQDRSRPLNIKKPPLMRIALIQLAPARHIVVWTRHHLTVDGWSLGILLDEVFTLYKAARNHLPQDLPPAPAFRAYVDWEASTNRGAALEYWRGALANGYPENLPHEPRYAPAQDTSSPDIRSLCVDVPVSAVQGLGRFAQSARVTLNTLMQAAWALVESRIAGHDYALFGAVETIRPPELEQGGNTSLVGVQIQIQPVLARIDDTPLLQWLQGLQEMAAAARDAGLIGMDDFRDLLKRPGNTLPFDSLLGFQNYPLDEAKAFHGTGLIVIETGDITLPDMPLNLMVERTATGLRLQLMFDETRHSAASAALRLNMLKVALYALPEASSQAVSSIDVMPAQLIDTLPMDALDQQLAAMKHPSVLELLVRNVESQPNAAAVVHGQQRLTYAQLASRAMGIAYWLAQHGVAQGHRVALHLERAPLAIAAILGIMMRGAAYVPLDLDAPDERKASILEEAGIKVVLSQEPKRIGGFDALCLPDLEPRSDVELAADLSSLAFPEDDNEAYVIFTSGSTGRPKGVCITHGNLGYHVAARVNAYPNRPNEVLLLTFPLNFDGSVTGIFGTLATGGALVLPEARVAADPDRLAALIHDEGVTQTIMIPSQWSLLISCGLPKLLQSLKLAVVAGEACPRELVDRHYAALPNTMLSNEYGPTEATVWATVERCDPGQTGPVSIGRPIPGTRAYVVDSRGRRCAPGTVGELLIAGPGIARGYIGRPELTAERFMANPFHDEPHCRTVYRTGDRVSLGFDGKLNFHGRNDDQVKVSGYRIELAEIDATLAGHAGVLESFTRVFRATPDASATIVAHVAGPSLPTRETLFHHIRTRLPGYMVPNHIIFHDALPRNATGKVDRHALPAPKGQEAGTVLPEGEAEQAIATIWQSVLRCPAVGRHDDFFSIGGRSLDAMQVVSRIRRELKLAADLIDLFEAPQLDAFVSRVQGRGTDTSPTIHKRQRNRVDLAATSATAGEAS</sequence>
<dbReference type="CDD" id="cd05930">
    <property type="entry name" value="A_NRPS"/>
    <property type="match status" value="1"/>
</dbReference>
<name>A0A2N4U5W7_9BURK</name>
<dbReference type="InterPro" id="IPR023213">
    <property type="entry name" value="CAT-like_dom_sf"/>
</dbReference>
<evidence type="ECO:0000256" key="1">
    <source>
        <dbReference type="ARBA" id="ARBA00001957"/>
    </source>
</evidence>
<dbReference type="GO" id="GO:0044550">
    <property type="term" value="P:secondary metabolite biosynthetic process"/>
    <property type="evidence" value="ECO:0007669"/>
    <property type="project" value="TreeGrafter"/>
</dbReference>
<dbReference type="PROSITE" id="PS00455">
    <property type="entry name" value="AMP_BINDING"/>
    <property type="match status" value="1"/>
</dbReference>
<dbReference type="GO" id="GO:0003824">
    <property type="term" value="F:catalytic activity"/>
    <property type="evidence" value="ECO:0007669"/>
    <property type="project" value="InterPro"/>
</dbReference>
<evidence type="ECO:0000256" key="2">
    <source>
        <dbReference type="ARBA" id="ARBA00022450"/>
    </source>
</evidence>
<protein>
    <submittedName>
        <fullName evidence="6">Non-ribosomal peptide synthetase</fullName>
    </submittedName>
</protein>
<organism evidence="6 7">
    <name type="scientific">Pollutimonas subterranea</name>
    <dbReference type="NCBI Taxonomy" id="2045210"/>
    <lineage>
        <taxon>Bacteria</taxon>
        <taxon>Pseudomonadati</taxon>
        <taxon>Pseudomonadota</taxon>
        <taxon>Betaproteobacteria</taxon>
        <taxon>Burkholderiales</taxon>
        <taxon>Alcaligenaceae</taxon>
        <taxon>Pollutimonas</taxon>
    </lineage>
</organism>
<dbReference type="SUPFAM" id="SSF56801">
    <property type="entry name" value="Acetyl-CoA synthetase-like"/>
    <property type="match status" value="1"/>
</dbReference>
<dbReference type="Gene3D" id="1.10.1200.10">
    <property type="entry name" value="ACP-like"/>
    <property type="match status" value="1"/>
</dbReference>
<dbReference type="SUPFAM" id="SSF47336">
    <property type="entry name" value="ACP-like"/>
    <property type="match status" value="1"/>
</dbReference>
<dbReference type="Gene3D" id="3.40.50.12780">
    <property type="entry name" value="N-terminal domain of ligase-like"/>
    <property type="match status" value="1"/>
</dbReference>
<keyword evidence="3" id="KW-0597">Phosphoprotein</keyword>
<evidence type="ECO:0000256" key="4">
    <source>
        <dbReference type="SAM" id="MobiDB-lite"/>
    </source>
</evidence>
<dbReference type="InterPro" id="IPR000873">
    <property type="entry name" value="AMP-dep_synth/lig_dom"/>
</dbReference>
<dbReference type="InterPro" id="IPR045851">
    <property type="entry name" value="AMP-bd_C_sf"/>
</dbReference>
<keyword evidence="2" id="KW-0596">Phosphopantetheine</keyword>
<dbReference type="FunFam" id="1.10.1200.10:FF:000005">
    <property type="entry name" value="Nonribosomal peptide synthetase 1"/>
    <property type="match status" value="1"/>
</dbReference>
<dbReference type="GO" id="GO:0043041">
    <property type="term" value="P:amino acid activation for nonribosomal peptide biosynthetic process"/>
    <property type="evidence" value="ECO:0007669"/>
    <property type="project" value="TreeGrafter"/>
</dbReference>
<evidence type="ECO:0000256" key="3">
    <source>
        <dbReference type="ARBA" id="ARBA00022553"/>
    </source>
</evidence>
<dbReference type="PANTHER" id="PTHR45527:SF1">
    <property type="entry name" value="FATTY ACID SYNTHASE"/>
    <property type="match status" value="1"/>
</dbReference>
<dbReference type="AlphaFoldDB" id="A0A2N4U5W7"/>
<dbReference type="PANTHER" id="PTHR45527">
    <property type="entry name" value="NONRIBOSOMAL PEPTIDE SYNTHETASE"/>
    <property type="match status" value="1"/>
</dbReference>
<dbReference type="Pfam" id="PF00668">
    <property type="entry name" value="Condensation"/>
    <property type="match status" value="1"/>
</dbReference>
<dbReference type="GO" id="GO:0005737">
    <property type="term" value="C:cytoplasm"/>
    <property type="evidence" value="ECO:0007669"/>
    <property type="project" value="TreeGrafter"/>
</dbReference>
<dbReference type="Pfam" id="PF13193">
    <property type="entry name" value="AMP-binding_C"/>
    <property type="match status" value="1"/>
</dbReference>
<dbReference type="EMBL" id="PDNW01000005">
    <property type="protein sequence ID" value="PLC50393.1"/>
    <property type="molecule type" value="Genomic_DNA"/>
</dbReference>
<accession>A0A2N4U5W7</accession>
<dbReference type="Gene3D" id="3.30.300.30">
    <property type="match status" value="1"/>
</dbReference>
<dbReference type="Gene3D" id="3.30.559.30">
    <property type="entry name" value="Nonribosomal peptide synthetase, condensation domain"/>
    <property type="match status" value="1"/>
</dbReference>
<proteinExistence type="predicted"/>
<dbReference type="InterPro" id="IPR025110">
    <property type="entry name" value="AMP-bd_C"/>
</dbReference>
<dbReference type="GO" id="GO:0031177">
    <property type="term" value="F:phosphopantetheine binding"/>
    <property type="evidence" value="ECO:0007669"/>
    <property type="project" value="InterPro"/>
</dbReference>
<evidence type="ECO:0000313" key="7">
    <source>
        <dbReference type="Proteomes" id="UP000234190"/>
    </source>
</evidence>
<comment type="caution">
    <text evidence="6">The sequence shown here is derived from an EMBL/GenBank/DDBJ whole genome shotgun (WGS) entry which is preliminary data.</text>
</comment>
<dbReference type="InterPro" id="IPR042099">
    <property type="entry name" value="ANL_N_sf"/>
</dbReference>
<comment type="cofactor">
    <cofactor evidence="1">
        <name>pantetheine 4'-phosphate</name>
        <dbReference type="ChEBI" id="CHEBI:47942"/>
    </cofactor>
</comment>
<dbReference type="SUPFAM" id="SSF52777">
    <property type="entry name" value="CoA-dependent acyltransferases"/>
    <property type="match status" value="2"/>
</dbReference>
<dbReference type="PROSITE" id="PS50075">
    <property type="entry name" value="CARRIER"/>
    <property type="match status" value="1"/>
</dbReference>
<dbReference type="OrthoDB" id="6297021at2"/>
<dbReference type="Proteomes" id="UP000234190">
    <property type="component" value="Unassembled WGS sequence"/>
</dbReference>